<feature type="transmembrane region" description="Helical" evidence="1">
    <location>
        <begin position="188"/>
        <end position="206"/>
    </location>
</feature>
<feature type="transmembrane region" description="Helical" evidence="1">
    <location>
        <begin position="163"/>
        <end position="182"/>
    </location>
</feature>
<sequence length="219" mass="25089">MQQLHTLNILTHIALGTLGLFLGMLALWFQNKARQHRRFGRYFLYALTVVVATAFIGILFFRSNPFLLLLTLLGGYVGYSGYRAVRLREQKSSLWDVSISVLVVMAGGQYLRLIQEGESTWSPAVVYPTLSALVLVAGYDLIKHFWLYKRLRMWWLYEHIYKMLSAYSAILSAFSGTAFPQFKPYSQILPSALCMSAIVYFIRARIRSRRLVEAQKADG</sequence>
<proteinExistence type="predicted"/>
<keyword evidence="1" id="KW-1133">Transmembrane helix</keyword>
<dbReference type="RefSeq" id="WP_124903526.1">
    <property type="nucleotide sequence ID" value="NZ_RQJP01000001.1"/>
</dbReference>
<feature type="transmembrane region" description="Helical" evidence="1">
    <location>
        <begin position="6"/>
        <end position="30"/>
    </location>
</feature>
<evidence type="ECO:0008006" key="4">
    <source>
        <dbReference type="Google" id="ProtNLM"/>
    </source>
</evidence>
<accession>A0A3P1CV02</accession>
<evidence type="ECO:0000256" key="1">
    <source>
        <dbReference type="SAM" id="Phobius"/>
    </source>
</evidence>
<name>A0A3P1CV02_9BACT</name>
<feature type="transmembrane region" description="Helical" evidence="1">
    <location>
        <begin position="124"/>
        <end position="142"/>
    </location>
</feature>
<keyword evidence="3" id="KW-1185">Reference proteome</keyword>
<protein>
    <recommendedName>
        <fullName evidence="4">DUF2306 domain-containing protein</fullName>
    </recommendedName>
</protein>
<dbReference type="OrthoDB" id="5984490at2"/>
<feature type="transmembrane region" description="Helical" evidence="1">
    <location>
        <begin position="66"/>
        <end position="82"/>
    </location>
</feature>
<gene>
    <name evidence="2" type="ORF">EHT87_02560</name>
</gene>
<dbReference type="Proteomes" id="UP000274271">
    <property type="component" value="Unassembled WGS sequence"/>
</dbReference>
<comment type="caution">
    <text evidence="2">The sequence shown here is derived from an EMBL/GenBank/DDBJ whole genome shotgun (WGS) entry which is preliminary data.</text>
</comment>
<feature type="transmembrane region" description="Helical" evidence="1">
    <location>
        <begin position="42"/>
        <end position="60"/>
    </location>
</feature>
<organism evidence="2 3">
    <name type="scientific">Larkinella knui</name>
    <dbReference type="NCBI Taxonomy" id="2025310"/>
    <lineage>
        <taxon>Bacteria</taxon>
        <taxon>Pseudomonadati</taxon>
        <taxon>Bacteroidota</taxon>
        <taxon>Cytophagia</taxon>
        <taxon>Cytophagales</taxon>
        <taxon>Spirosomataceae</taxon>
        <taxon>Larkinella</taxon>
    </lineage>
</organism>
<dbReference type="AlphaFoldDB" id="A0A3P1CV02"/>
<keyword evidence="1" id="KW-0812">Transmembrane</keyword>
<evidence type="ECO:0000313" key="2">
    <source>
        <dbReference type="EMBL" id="RRB17182.1"/>
    </source>
</evidence>
<dbReference type="EMBL" id="RQJP01000001">
    <property type="protein sequence ID" value="RRB17182.1"/>
    <property type="molecule type" value="Genomic_DNA"/>
</dbReference>
<keyword evidence="1" id="KW-0472">Membrane</keyword>
<feature type="transmembrane region" description="Helical" evidence="1">
    <location>
        <begin position="94"/>
        <end position="112"/>
    </location>
</feature>
<reference evidence="2 3" key="1">
    <citation type="submission" date="2018-11" db="EMBL/GenBank/DDBJ databases">
        <authorList>
            <person name="Zhou Z."/>
            <person name="Wang G."/>
        </authorList>
    </citation>
    <scope>NUCLEOTIDE SEQUENCE [LARGE SCALE GENOMIC DNA]</scope>
    <source>
        <strain evidence="2 3">KCTC42998</strain>
    </source>
</reference>
<evidence type="ECO:0000313" key="3">
    <source>
        <dbReference type="Proteomes" id="UP000274271"/>
    </source>
</evidence>